<name>A0ABW6BCL3_9SPHI</name>
<evidence type="ECO:0000259" key="8">
    <source>
        <dbReference type="PROSITE" id="PS50109"/>
    </source>
</evidence>
<dbReference type="Proteomes" id="UP001597525">
    <property type="component" value="Unassembled WGS sequence"/>
</dbReference>
<dbReference type="CDD" id="cd00082">
    <property type="entry name" value="HisKA"/>
    <property type="match status" value="1"/>
</dbReference>
<dbReference type="EC" id="2.7.13.3" evidence="3"/>
<dbReference type="SUPFAM" id="SSF47384">
    <property type="entry name" value="Homodimeric domain of signal transducing histidine kinase"/>
    <property type="match status" value="1"/>
</dbReference>
<dbReference type="EMBL" id="JBHUPB010000003">
    <property type="protein sequence ID" value="MFD2966229.1"/>
    <property type="molecule type" value="Genomic_DNA"/>
</dbReference>
<comment type="similarity">
    <text evidence="2">In the N-terminal section; belongs to the phytochrome family.</text>
</comment>
<dbReference type="InterPro" id="IPR036890">
    <property type="entry name" value="HATPase_C_sf"/>
</dbReference>
<dbReference type="InterPro" id="IPR005467">
    <property type="entry name" value="His_kinase_dom"/>
</dbReference>
<dbReference type="Gene3D" id="3.30.450.40">
    <property type="match status" value="1"/>
</dbReference>
<dbReference type="InterPro" id="IPR035965">
    <property type="entry name" value="PAS-like_dom_sf"/>
</dbReference>
<dbReference type="SMART" id="SM00387">
    <property type="entry name" value="HATPase_c"/>
    <property type="match status" value="1"/>
</dbReference>
<dbReference type="Pfam" id="PF02518">
    <property type="entry name" value="HATPase_c"/>
    <property type="match status" value="1"/>
</dbReference>
<dbReference type="InterPro" id="IPR043150">
    <property type="entry name" value="Phytochrome_PHY_sf"/>
</dbReference>
<dbReference type="Pfam" id="PF00360">
    <property type="entry name" value="PHY"/>
    <property type="match status" value="1"/>
</dbReference>
<dbReference type="InterPro" id="IPR013515">
    <property type="entry name" value="Phytochrome_cen-reg"/>
</dbReference>
<dbReference type="Gene3D" id="1.10.287.130">
    <property type="match status" value="1"/>
</dbReference>
<dbReference type="PROSITE" id="PS50046">
    <property type="entry name" value="PHYTOCHROME_2"/>
    <property type="match status" value="1"/>
</dbReference>
<keyword evidence="5" id="KW-0808">Transferase</keyword>
<evidence type="ECO:0000256" key="4">
    <source>
        <dbReference type="ARBA" id="ARBA00022553"/>
    </source>
</evidence>
<keyword evidence="10" id="KW-1185">Reference proteome</keyword>
<dbReference type="Pfam" id="PF00512">
    <property type="entry name" value="HisKA"/>
    <property type="match status" value="1"/>
</dbReference>
<comment type="catalytic activity">
    <reaction evidence="1">
        <text>ATP + protein L-histidine = ADP + protein N-phospho-L-histidine.</text>
        <dbReference type="EC" id="2.7.13.3"/>
    </reaction>
</comment>
<keyword evidence="6" id="KW-0418">Kinase</keyword>
<dbReference type="Gene3D" id="3.30.565.10">
    <property type="entry name" value="Histidine kinase-like ATPase, C-terminal domain"/>
    <property type="match status" value="1"/>
</dbReference>
<dbReference type="InterPro" id="IPR003594">
    <property type="entry name" value="HATPase_dom"/>
</dbReference>
<dbReference type="PANTHER" id="PTHR42878:SF15">
    <property type="entry name" value="BACTERIOPHYTOCHROME"/>
    <property type="match status" value="1"/>
</dbReference>
<evidence type="ECO:0000256" key="6">
    <source>
        <dbReference type="ARBA" id="ARBA00022777"/>
    </source>
</evidence>
<sequence length="709" mass="79900">MKNVSIQSFGHLLVADKNGSIVAASEKISWFNTNNASALIGTDLQSSIVSIFGEQDKIVEAIREVSSRKTARQVILISIDENPYYVDIYLHGALLYIEWERQSSEHLLTSQMHAEGLLNELPMEDILHSLCQSTKSLLGYERVSVLQLTEMGHTRIVAEAINAELNHMMDIRYSSTFIDQEDLGCFSTRAYRYFPDLLEKQQKVYSQQIEIDLSASTLEPIAEKFHYYLQQIGASSAIFFKLSVEGKLWGLVAASNGSTREIDAQKRKLCQLIVQNAANRMESQLRDAQFKSMEILKGAENFYRTALIDSSTLNKALLDNLPAIQQIPRADGVALYFHGQLFSHGLCPTEDVTEKIVQHVATKTNKSIFKDSNFRLRHQDSFDEVLNFAGLAALEIAKNNEHYLLWFRKETSSKEIKVEQNKNFSPQEESISNKYRIIDETLLHTAIAWDGNDLAFIKALDKTINEAVLSRNKEQNRSLEELKILNNELEMLTSTLSHDLKNPLAIVKMGVQYLQAKEQLPRQGQLKWLDTISTGVMDLESLIENTVKIGKERSRVYAKNSVAMSALIKKLANDAKLLYGNIQCKFNFGELHSICGDKGILHQVFMNLIGNAVKYSSNNSSPTVSIFSYRQGDHVTYIIKDNGIGIPKKDMLHIFKIYRRASNAQEFKGSGIGLSLVKKLVETLNGTIQVSSIEGESTEFILQFPVDCA</sequence>
<keyword evidence="4" id="KW-0597">Phosphoprotein</keyword>
<feature type="domain" description="Phytochrome chromophore attachment site" evidence="7">
    <location>
        <begin position="122"/>
        <end position="275"/>
    </location>
</feature>
<dbReference type="SMART" id="SM00388">
    <property type="entry name" value="HisKA"/>
    <property type="match status" value="1"/>
</dbReference>
<dbReference type="PRINTS" id="PR00344">
    <property type="entry name" value="BCTRLSENSOR"/>
</dbReference>
<dbReference type="InterPro" id="IPR050351">
    <property type="entry name" value="BphY/WalK/GraS-like"/>
</dbReference>
<dbReference type="InterPro" id="IPR004358">
    <property type="entry name" value="Sig_transdc_His_kin-like_C"/>
</dbReference>
<dbReference type="CDD" id="cd00075">
    <property type="entry name" value="HATPase"/>
    <property type="match status" value="1"/>
</dbReference>
<evidence type="ECO:0000256" key="5">
    <source>
        <dbReference type="ARBA" id="ARBA00022679"/>
    </source>
</evidence>
<dbReference type="SUPFAM" id="SSF55874">
    <property type="entry name" value="ATPase domain of HSP90 chaperone/DNA topoisomerase II/histidine kinase"/>
    <property type="match status" value="1"/>
</dbReference>
<organism evidence="9 10">
    <name type="scientific">Sphingobacterium bambusae</name>
    <dbReference type="NCBI Taxonomy" id="662858"/>
    <lineage>
        <taxon>Bacteria</taxon>
        <taxon>Pseudomonadati</taxon>
        <taxon>Bacteroidota</taxon>
        <taxon>Sphingobacteriia</taxon>
        <taxon>Sphingobacteriales</taxon>
        <taxon>Sphingobacteriaceae</taxon>
        <taxon>Sphingobacterium</taxon>
    </lineage>
</organism>
<evidence type="ECO:0000259" key="7">
    <source>
        <dbReference type="PROSITE" id="PS50046"/>
    </source>
</evidence>
<reference evidence="10" key="1">
    <citation type="journal article" date="2019" name="Int. J. Syst. Evol. Microbiol.">
        <title>The Global Catalogue of Microorganisms (GCM) 10K type strain sequencing project: providing services to taxonomists for standard genome sequencing and annotation.</title>
        <authorList>
            <consortium name="The Broad Institute Genomics Platform"/>
            <consortium name="The Broad Institute Genome Sequencing Center for Infectious Disease"/>
            <person name="Wu L."/>
            <person name="Ma J."/>
        </authorList>
    </citation>
    <scope>NUCLEOTIDE SEQUENCE [LARGE SCALE GENOMIC DNA]</scope>
    <source>
        <strain evidence="10">KCTC 22814</strain>
    </source>
</reference>
<dbReference type="InterPro" id="IPR036097">
    <property type="entry name" value="HisK_dim/P_sf"/>
</dbReference>
<dbReference type="GO" id="GO:0005524">
    <property type="term" value="F:ATP binding"/>
    <property type="evidence" value="ECO:0007669"/>
    <property type="project" value="UniProtKB-KW"/>
</dbReference>
<gene>
    <name evidence="9" type="ORF">ACFS7Y_02465</name>
</gene>
<evidence type="ECO:0000256" key="1">
    <source>
        <dbReference type="ARBA" id="ARBA00000085"/>
    </source>
</evidence>
<protein>
    <recommendedName>
        <fullName evidence="3">histidine kinase</fullName>
        <ecNumber evidence="3">2.7.13.3</ecNumber>
    </recommendedName>
</protein>
<dbReference type="InterPro" id="IPR003661">
    <property type="entry name" value="HisK_dim/P_dom"/>
</dbReference>
<dbReference type="SUPFAM" id="SSF55785">
    <property type="entry name" value="PYP-like sensor domain (PAS domain)"/>
    <property type="match status" value="1"/>
</dbReference>
<dbReference type="PANTHER" id="PTHR42878">
    <property type="entry name" value="TWO-COMPONENT HISTIDINE KINASE"/>
    <property type="match status" value="1"/>
</dbReference>
<dbReference type="InterPro" id="IPR029016">
    <property type="entry name" value="GAF-like_dom_sf"/>
</dbReference>
<dbReference type="RefSeq" id="WP_320184020.1">
    <property type="nucleotide sequence ID" value="NZ_CP138332.1"/>
</dbReference>
<dbReference type="SUPFAM" id="SSF55781">
    <property type="entry name" value="GAF domain-like"/>
    <property type="match status" value="2"/>
</dbReference>
<evidence type="ECO:0000256" key="2">
    <source>
        <dbReference type="ARBA" id="ARBA00006402"/>
    </source>
</evidence>
<feature type="domain" description="Histidine kinase" evidence="8">
    <location>
        <begin position="495"/>
        <end position="708"/>
    </location>
</feature>
<keyword evidence="9" id="KW-0547">Nucleotide-binding</keyword>
<evidence type="ECO:0000256" key="3">
    <source>
        <dbReference type="ARBA" id="ARBA00012438"/>
    </source>
</evidence>
<dbReference type="InterPro" id="IPR016132">
    <property type="entry name" value="Phyto_chromo_attachment"/>
</dbReference>
<dbReference type="PROSITE" id="PS50109">
    <property type="entry name" value="HIS_KIN"/>
    <property type="match status" value="1"/>
</dbReference>
<keyword evidence="9" id="KW-0067">ATP-binding</keyword>
<comment type="caution">
    <text evidence="9">The sequence shown here is derived from an EMBL/GenBank/DDBJ whole genome shotgun (WGS) entry which is preliminary data.</text>
</comment>
<proteinExistence type="inferred from homology"/>
<evidence type="ECO:0000313" key="10">
    <source>
        <dbReference type="Proteomes" id="UP001597525"/>
    </source>
</evidence>
<dbReference type="Gene3D" id="3.30.450.270">
    <property type="match status" value="1"/>
</dbReference>
<evidence type="ECO:0000313" key="9">
    <source>
        <dbReference type="EMBL" id="MFD2966229.1"/>
    </source>
</evidence>
<dbReference type="Gene3D" id="3.30.450.20">
    <property type="entry name" value="PAS domain"/>
    <property type="match status" value="1"/>
</dbReference>
<accession>A0ABW6BCL3</accession>